<proteinExistence type="predicted"/>
<protein>
    <submittedName>
        <fullName evidence="1">HEPN domain-containing protein</fullName>
    </submittedName>
</protein>
<dbReference type="Proteomes" id="UP001056648">
    <property type="component" value="Chromosome 1"/>
</dbReference>
<evidence type="ECO:0000313" key="1">
    <source>
        <dbReference type="EMBL" id="USE78438.1"/>
    </source>
</evidence>
<keyword evidence="2" id="KW-1185">Reference proteome</keyword>
<sequence length="123" mass="13461">MEAIDSGQFVRQSALALVSLWGALEALFSPSTAELKFRVSALIAAFLEPPGENRHASQKDIAKLYDKRSAAAHGTPKHDAKDLLATFNLLRRILFKIIDRGEVPSKETLEAALFGAVQSQKRS</sequence>
<accession>A0ABY4VN52</accession>
<name>A0ABY4VN52_9BURK</name>
<dbReference type="EMBL" id="CP098735">
    <property type="protein sequence ID" value="USE78438.1"/>
    <property type="molecule type" value="Genomic_DNA"/>
</dbReference>
<evidence type="ECO:0000313" key="2">
    <source>
        <dbReference type="Proteomes" id="UP001056648"/>
    </source>
</evidence>
<gene>
    <name evidence="1" type="ORF">NDR89_08325</name>
</gene>
<reference evidence="1" key="1">
    <citation type="submission" date="2022-06" db="EMBL/GenBank/DDBJ databases">
        <title>Complete genome sequence and characterization of Cupriavidus gilardii QJ1 isolated from contaminating cells.</title>
        <authorList>
            <person name="Qi J."/>
        </authorList>
    </citation>
    <scope>NUCLEOTIDE SEQUENCE</scope>
    <source>
        <strain evidence="1">QJ1</strain>
    </source>
</reference>
<organism evidence="1 2">
    <name type="scientific">Cupriavidus gilardii</name>
    <dbReference type="NCBI Taxonomy" id="82541"/>
    <lineage>
        <taxon>Bacteria</taxon>
        <taxon>Pseudomonadati</taxon>
        <taxon>Pseudomonadota</taxon>
        <taxon>Betaproteobacteria</taxon>
        <taxon>Burkholderiales</taxon>
        <taxon>Burkholderiaceae</taxon>
        <taxon>Cupriavidus</taxon>
    </lineage>
</organism>